<gene>
    <name evidence="3" type="ORF">AVEN_147161_1</name>
    <name evidence="1" type="ORF">AVEN_16924_1</name>
    <name evidence="4" type="ORF">AVEN_169344_1</name>
    <name evidence="2" type="ORF">AVEN_49070_1</name>
</gene>
<dbReference type="EMBL" id="BGPR01046807">
    <property type="protein sequence ID" value="GBO23758.1"/>
    <property type="molecule type" value="Genomic_DNA"/>
</dbReference>
<dbReference type="EMBL" id="BGPR01046808">
    <property type="protein sequence ID" value="GBO23763.1"/>
    <property type="molecule type" value="Genomic_DNA"/>
</dbReference>
<dbReference type="EMBL" id="BGPR01046810">
    <property type="protein sequence ID" value="GBO23773.1"/>
    <property type="molecule type" value="Genomic_DNA"/>
</dbReference>
<evidence type="ECO:0000313" key="2">
    <source>
        <dbReference type="EMBL" id="GBO23763.1"/>
    </source>
</evidence>
<comment type="caution">
    <text evidence="1">The sequence shown here is derived from an EMBL/GenBank/DDBJ whole genome shotgun (WGS) entry which is preliminary data.</text>
</comment>
<protein>
    <recommendedName>
        <fullName evidence="6">Reverse transcriptase domain-containing protein</fullName>
    </recommendedName>
</protein>
<reference evidence="1 5" key="1">
    <citation type="journal article" date="2019" name="Sci. Rep.">
        <title>Orb-weaving spider Araneus ventricosus genome elucidates the spidroin gene catalogue.</title>
        <authorList>
            <person name="Kono N."/>
            <person name="Nakamura H."/>
            <person name="Ohtoshi R."/>
            <person name="Moran D.A.P."/>
            <person name="Shinohara A."/>
            <person name="Yoshida Y."/>
            <person name="Fujiwara M."/>
            <person name="Mori M."/>
            <person name="Tomita M."/>
            <person name="Arakawa K."/>
        </authorList>
    </citation>
    <scope>NUCLEOTIDE SEQUENCE [LARGE SCALE GENOMIC DNA]</scope>
</reference>
<dbReference type="Proteomes" id="UP000499080">
    <property type="component" value="Unassembled WGS sequence"/>
</dbReference>
<evidence type="ECO:0000313" key="4">
    <source>
        <dbReference type="EMBL" id="GBO23773.1"/>
    </source>
</evidence>
<sequence>MKKAIIFRNGLIERITEEVPPNEVALYVNYLLHRPVIKESSSATPIRPASDASARFQGQPSLNKFKEYHIEASKGFDCEFKKILKQSFYVDNVVASLDSYEDLNNFISRSTQLMLQGGFELRSWKSTGCKTQHGWETPVLGMKWNPQFDSLRVNISWINELSLEKMTKRIMLTIPLHP</sequence>
<evidence type="ECO:0000313" key="1">
    <source>
        <dbReference type="EMBL" id="GBO23758.1"/>
    </source>
</evidence>
<keyword evidence="5" id="KW-1185">Reference proteome</keyword>
<evidence type="ECO:0000313" key="3">
    <source>
        <dbReference type="EMBL" id="GBO23768.1"/>
    </source>
</evidence>
<proteinExistence type="predicted"/>
<dbReference type="EMBL" id="BGPR01046809">
    <property type="protein sequence ID" value="GBO23768.1"/>
    <property type="molecule type" value="Genomic_DNA"/>
</dbReference>
<organism evidence="1 5">
    <name type="scientific">Araneus ventricosus</name>
    <name type="common">Orbweaver spider</name>
    <name type="synonym">Epeira ventricosa</name>
    <dbReference type="NCBI Taxonomy" id="182803"/>
    <lineage>
        <taxon>Eukaryota</taxon>
        <taxon>Metazoa</taxon>
        <taxon>Ecdysozoa</taxon>
        <taxon>Arthropoda</taxon>
        <taxon>Chelicerata</taxon>
        <taxon>Arachnida</taxon>
        <taxon>Araneae</taxon>
        <taxon>Araneomorphae</taxon>
        <taxon>Entelegynae</taxon>
        <taxon>Araneoidea</taxon>
        <taxon>Araneidae</taxon>
        <taxon>Araneus</taxon>
    </lineage>
</organism>
<evidence type="ECO:0008006" key="6">
    <source>
        <dbReference type="Google" id="ProtNLM"/>
    </source>
</evidence>
<name>A0A4Y2VH03_ARAVE</name>
<dbReference type="AlphaFoldDB" id="A0A4Y2VH03"/>
<accession>A0A4Y2VH03</accession>
<dbReference type="OrthoDB" id="6777813at2759"/>
<evidence type="ECO:0000313" key="5">
    <source>
        <dbReference type="Proteomes" id="UP000499080"/>
    </source>
</evidence>